<reference evidence="4 5" key="1">
    <citation type="submission" date="2014-11" db="EMBL/GenBank/DDBJ databases">
        <title>Genetic blueprint of the zoonotic pathogen Toxocara canis.</title>
        <authorList>
            <person name="Zhu X.-Q."/>
            <person name="Korhonen P.K."/>
            <person name="Cai H."/>
            <person name="Young N.D."/>
            <person name="Nejsum P."/>
            <person name="von Samson-Himmelstjerna G."/>
            <person name="Boag P.R."/>
            <person name="Tan P."/>
            <person name="Li Q."/>
            <person name="Min J."/>
            <person name="Yang Y."/>
            <person name="Wang X."/>
            <person name="Fang X."/>
            <person name="Hall R.S."/>
            <person name="Hofmann A."/>
            <person name="Sternberg P.W."/>
            <person name="Jex A.R."/>
            <person name="Gasser R.B."/>
        </authorList>
    </citation>
    <scope>NUCLEOTIDE SEQUENCE [LARGE SCALE GENOMIC DNA]</scope>
    <source>
        <strain evidence="4">PN_DK_2014</strain>
    </source>
</reference>
<protein>
    <recommendedName>
        <fullName evidence="3">K Homology domain-containing protein</fullName>
    </recommendedName>
</protein>
<dbReference type="InterPro" id="IPR004088">
    <property type="entry name" value="KH_dom_type_1"/>
</dbReference>
<gene>
    <name evidence="4" type="ORF">Tcan_06855</name>
</gene>
<feature type="signal peptide" evidence="2">
    <location>
        <begin position="1"/>
        <end position="19"/>
    </location>
</feature>
<dbReference type="AlphaFoldDB" id="A0A0B2W4R5"/>
<dbReference type="SUPFAM" id="SSF54791">
    <property type="entry name" value="Eukaryotic type KH-domain (KH-domain type I)"/>
    <property type="match status" value="1"/>
</dbReference>
<dbReference type="STRING" id="6265.A0A0B2W4R5"/>
<feature type="domain" description="K Homology" evidence="3">
    <location>
        <begin position="40"/>
        <end position="65"/>
    </location>
</feature>
<dbReference type="EMBL" id="JPKZ01000206">
    <property type="protein sequence ID" value="KHN88572.1"/>
    <property type="molecule type" value="Genomic_DNA"/>
</dbReference>
<organism evidence="4 5">
    <name type="scientific">Toxocara canis</name>
    <name type="common">Canine roundworm</name>
    <dbReference type="NCBI Taxonomy" id="6265"/>
    <lineage>
        <taxon>Eukaryota</taxon>
        <taxon>Metazoa</taxon>
        <taxon>Ecdysozoa</taxon>
        <taxon>Nematoda</taxon>
        <taxon>Chromadorea</taxon>
        <taxon>Rhabditida</taxon>
        <taxon>Spirurina</taxon>
        <taxon>Ascaridomorpha</taxon>
        <taxon>Ascaridoidea</taxon>
        <taxon>Toxocaridae</taxon>
        <taxon>Toxocara</taxon>
    </lineage>
</organism>
<dbReference type="OrthoDB" id="5204190at2759"/>
<keyword evidence="5" id="KW-1185">Reference proteome</keyword>
<dbReference type="Gene3D" id="3.30.1370.10">
    <property type="entry name" value="K Homology domain, type 1"/>
    <property type="match status" value="1"/>
</dbReference>
<feature type="chain" id="PRO_5002096464" description="K Homology domain-containing protein" evidence="2">
    <location>
        <begin position="20"/>
        <end position="80"/>
    </location>
</feature>
<comment type="caution">
    <text evidence="4">The sequence shown here is derived from an EMBL/GenBank/DDBJ whole genome shotgun (WGS) entry which is preliminary data.</text>
</comment>
<proteinExistence type="predicted"/>
<evidence type="ECO:0000313" key="5">
    <source>
        <dbReference type="Proteomes" id="UP000031036"/>
    </source>
</evidence>
<evidence type="ECO:0000259" key="3">
    <source>
        <dbReference type="Pfam" id="PF00013"/>
    </source>
</evidence>
<dbReference type="GO" id="GO:0003723">
    <property type="term" value="F:RNA binding"/>
    <property type="evidence" value="ECO:0007669"/>
    <property type="project" value="UniProtKB-UniRule"/>
</dbReference>
<evidence type="ECO:0000256" key="1">
    <source>
        <dbReference type="PROSITE-ProRule" id="PRU00117"/>
    </source>
</evidence>
<dbReference type="Proteomes" id="UP000031036">
    <property type="component" value="Unassembled WGS sequence"/>
</dbReference>
<dbReference type="InterPro" id="IPR036612">
    <property type="entry name" value="KH_dom_type_1_sf"/>
</dbReference>
<dbReference type="Pfam" id="PF00013">
    <property type="entry name" value="KH_1"/>
    <property type="match status" value="1"/>
</dbReference>
<name>A0A0B2W4R5_TOXCA</name>
<sequence>MFVVFVSWNLGVIVSRAGSRPPPNRDHIDGVVSARGPQITREMLIPGEHCGLIIGKGEETIKYIQGRRSGKRTVGGYMIS</sequence>
<evidence type="ECO:0000256" key="2">
    <source>
        <dbReference type="SAM" id="SignalP"/>
    </source>
</evidence>
<keyword evidence="1" id="KW-0694">RNA-binding</keyword>
<evidence type="ECO:0000313" key="4">
    <source>
        <dbReference type="EMBL" id="KHN88572.1"/>
    </source>
</evidence>
<dbReference type="PROSITE" id="PS50084">
    <property type="entry name" value="KH_TYPE_1"/>
    <property type="match status" value="1"/>
</dbReference>
<keyword evidence="2" id="KW-0732">Signal</keyword>
<accession>A0A0B2W4R5</accession>